<evidence type="ECO:0000313" key="13">
    <source>
        <dbReference type="Proteomes" id="UP000623509"/>
    </source>
</evidence>
<keyword evidence="8" id="KW-0963">Cytoplasm</keyword>
<comment type="function">
    <text evidence="7 8">Catalyzes the GTP-dependent ribosomal translocation step during translation elongation. During this step, the ribosome changes from the pre-translocational (PRE) to the post-translocational (POST) state as the newly formed A-site-bound peptidyl-tRNA and P-site-bound deacylated tRNA move to the P and E sites, respectively. Catalyzes the coordinated movement of the two tRNA molecules, the mRNA and conformational changes in the ribosome.</text>
</comment>
<dbReference type="NCBIfam" id="TIGR00484">
    <property type="entry name" value="EF-G"/>
    <property type="match status" value="1"/>
</dbReference>
<dbReference type="EMBL" id="NMRN01000072">
    <property type="protein sequence ID" value="PAS91597.1"/>
    <property type="molecule type" value="Genomic_DNA"/>
</dbReference>
<dbReference type="InterPro" id="IPR009022">
    <property type="entry name" value="EFG_III"/>
</dbReference>
<comment type="caution">
    <text evidence="11">The sequence shown here is derived from an EMBL/GenBank/DDBJ whole genome shotgun (WGS) entry which is preliminary data.</text>
</comment>
<comment type="subcellular location">
    <subcellularLocation>
        <location evidence="8">Cytoplasm</location>
    </subcellularLocation>
</comment>
<dbReference type="AlphaFoldDB" id="A0A272ENA0"/>
<feature type="domain" description="Tr-type G" evidence="9">
    <location>
        <begin position="8"/>
        <end position="290"/>
    </location>
</feature>
<keyword evidence="5 8" id="KW-0648">Protein biosynthesis</keyword>
<comment type="similarity">
    <text evidence="1 8">Belongs to the TRAFAC class translation factor GTPase superfamily. Classic translation factor GTPase family. EF-G/EF-2 subfamily.</text>
</comment>
<dbReference type="SUPFAM" id="SSF54980">
    <property type="entry name" value="EF-G C-terminal domain-like"/>
    <property type="match status" value="2"/>
</dbReference>
<dbReference type="FunFam" id="3.30.230.10:FF:000003">
    <property type="entry name" value="Elongation factor G"/>
    <property type="match status" value="1"/>
</dbReference>
<dbReference type="InterPro" id="IPR000795">
    <property type="entry name" value="T_Tr_GTP-bd_dom"/>
</dbReference>
<keyword evidence="3 8" id="KW-0547">Nucleotide-binding</keyword>
<evidence type="ECO:0000256" key="3">
    <source>
        <dbReference type="ARBA" id="ARBA00022741"/>
    </source>
</evidence>
<dbReference type="GO" id="GO:0005737">
    <property type="term" value="C:cytoplasm"/>
    <property type="evidence" value="ECO:0007669"/>
    <property type="project" value="UniProtKB-SubCell"/>
</dbReference>
<dbReference type="GO" id="GO:0003924">
    <property type="term" value="F:GTPase activity"/>
    <property type="evidence" value="ECO:0007669"/>
    <property type="project" value="InterPro"/>
</dbReference>
<reference evidence="10 13" key="1">
    <citation type="submission" date="2016-08" db="EMBL/GenBank/DDBJ databases">
        <title>Candidatus Dactylopiibacterium carminicum genome sequence.</title>
        <authorList>
            <person name="Ramirez-Puebla S.T."/>
            <person name="Ormeno-Orrillo E."/>
            <person name="Vera-Ponce De Leon A."/>
            <person name="Luis L."/>
            <person name="Sanchez-Flores A."/>
            <person name="Monica R."/>
            <person name="Martinez-Romero E."/>
        </authorList>
    </citation>
    <scope>NUCLEOTIDE SEQUENCE [LARGE SCALE GENOMIC DNA]</scope>
    <source>
        <strain evidence="10">END1</strain>
    </source>
</reference>
<dbReference type="FunFam" id="3.30.70.870:FF:000001">
    <property type="entry name" value="Elongation factor G"/>
    <property type="match status" value="1"/>
</dbReference>
<dbReference type="NCBIfam" id="TIGR00231">
    <property type="entry name" value="small_GTP"/>
    <property type="match status" value="1"/>
</dbReference>
<dbReference type="InterPro" id="IPR035649">
    <property type="entry name" value="EFG_V"/>
</dbReference>
<keyword evidence="4 8" id="KW-0251">Elongation factor</keyword>
<dbReference type="SUPFAM" id="SSF54211">
    <property type="entry name" value="Ribosomal protein S5 domain 2-like"/>
    <property type="match status" value="1"/>
</dbReference>
<dbReference type="Pfam" id="PF14492">
    <property type="entry name" value="EFG_III"/>
    <property type="match status" value="1"/>
</dbReference>
<evidence type="ECO:0000256" key="4">
    <source>
        <dbReference type="ARBA" id="ARBA00022768"/>
    </source>
</evidence>
<dbReference type="PRINTS" id="PR00315">
    <property type="entry name" value="ELONGATNFCT"/>
</dbReference>
<dbReference type="InterPro" id="IPR035647">
    <property type="entry name" value="EFG_III/V"/>
</dbReference>
<organism evidence="11 12">
    <name type="scientific">Candidatus Dactylopiibacterium carminicum</name>
    <dbReference type="NCBI Taxonomy" id="857335"/>
    <lineage>
        <taxon>Bacteria</taxon>
        <taxon>Pseudomonadati</taxon>
        <taxon>Pseudomonadota</taxon>
        <taxon>Betaproteobacteria</taxon>
        <taxon>Rhodocyclales</taxon>
        <taxon>Rhodocyclaceae</taxon>
        <taxon>Candidatus Dactylopiibacterium</taxon>
    </lineage>
</organism>
<dbReference type="Pfam" id="PF00679">
    <property type="entry name" value="EFG_C"/>
    <property type="match status" value="1"/>
</dbReference>
<dbReference type="InterPro" id="IPR014721">
    <property type="entry name" value="Ribsml_uS5_D2-typ_fold_subgr"/>
</dbReference>
<dbReference type="Proteomes" id="UP000216107">
    <property type="component" value="Unassembled WGS sequence"/>
</dbReference>
<dbReference type="SMART" id="SM00889">
    <property type="entry name" value="EFG_IV"/>
    <property type="match status" value="1"/>
</dbReference>
<dbReference type="CDD" id="cd03713">
    <property type="entry name" value="EFG_mtEFG_C"/>
    <property type="match status" value="1"/>
</dbReference>
<dbReference type="HAMAP" id="MF_00054_B">
    <property type="entry name" value="EF_G_EF_2_B"/>
    <property type="match status" value="1"/>
</dbReference>
<dbReference type="OrthoDB" id="9804431at2"/>
<dbReference type="InterPro" id="IPR041095">
    <property type="entry name" value="EFG_II"/>
</dbReference>
<dbReference type="Gene3D" id="3.30.70.870">
    <property type="entry name" value="Elongation Factor G (Translational Gtpase), domain 3"/>
    <property type="match status" value="1"/>
</dbReference>
<dbReference type="CDD" id="cd01886">
    <property type="entry name" value="EF-G"/>
    <property type="match status" value="1"/>
</dbReference>
<dbReference type="InterPro" id="IPR020568">
    <property type="entry name" value="Ribosomal_Su5_D2-typ_SF"/>
</dbReference>
<evidence type="ECO:0000256" key="1">
    <source>
        <dbReference type="ARBA" id="ARBA00005870"/>
    </source>
</evidence>
<dbReference type="SUPFAM" id="SSF52540">
    <property type="entry name" value="P-loop containing nucleoside triphosphate hydrolases"/>
    <property type="match status" value="1"/>
</dbReference>
<dbReference type="Gene3D" id="2.40.30.10">
    <property type="entry name" value="Translation factors"/>
    <property type="match status" value="1"/>
</dbReference>
<dbReference type="GO" id="GO:0032790">
    <property type="term" value="P:ribosome disassembly"/>
    <property type="evidence" value="ECO:0007669"/>
    <property type="project" value="TreeGrafter"/>
</dbReference>
<dbReference type="SMART" id="SM00838">
    <property type="entry name" value="EFG_C"/>
    <property type="match status" value="1"/>
</dbReference>
<dbReference type="InterPro" id="IPR047872">
    <property type="entry name" value="EFG_IV"/>
</dbReference>
<proteinExistence type="inferred from homology"/>
<dbReference type="Pfam" id="PF03764">
    <property type="entry name" value="EFG_IV"/>
    <property type="match status" value="1"/>
</dbReference>
<sequence length="698" mass="76986">MARTTPIERYRNIGISAHIDAGKTTTTERILFYTGVNHKIGEVHDGAATMDWMEQEQERGITITSAATTCFWKGMAGNLEQHRVNIIDTPGHVDFTIEVERSMRVLDGACMVYCAVGGVQPQSETVWRQANKYGVPRLAFVNKMDRTGANFFKVYDQLRTRLTANPVPVVIPIGAEDSFAGVVDLIKMKAIIWDEASQGTKFSYEDIPADLQAAAAEWREKMVEAAAESSEEMMDKYLSEGDLSEEDIVKGLRDRTIACEIQPMLCGTAFKNKGVQRMLDAVIDFLPSPVDIPPVKGIDDDEKEAERRADDSEKFSALAFKLMTDKYVGQLTFIRVYSGVLKSGDTVYNPIKGKKERIGRLVQMHANDRQEIDEVRAGDIAAAIGLSSVTTGETLCPPDAIITLERMEFPDPVIHVAVEPKTKGDQEKMGIALGRLAQEDPSFRVRTDEESGQTIISGMGELHLEIIVDRMKREFGVEANVGAPQVAYRETIRKVVDDAEGKFVKQSGGRGQYGHVVLKIEPNEPGKGYEFVDAIKGGVVPREFIPAVDKGLQESIPNGVLAGFPVVDVKCTLHFGSYHDVDSNENAFKMAASMAFKEGCRRASPVILEPMMAVEVETPEEFMGNIMGDLSGRRGIVLGMEDLPGQIKAIKAEVPLAEMFGYSTTMRSLSQGRATYSMEFKHYSEAPKNVADAIINKK</sequence>
<evidence type="ECO:0000256" key="7">
    <source>
        <dbReference type="ARBA" id="ARBA00024731"/>
    </source>
</evidence>
<keyword evidence="6 8" id="KW-0342">GTP-binding</keyword>
<evidence type="ECO:0000256" key="5">
    <source>
        <dbReference type="ARBA" id="ARBA00022917"/>
    </source>
</evidence>
<dbReference type="SUPFAM" id="SSF50447">
    <property type="entry name" value="Translation proteins"/>
    <property type="match status" value="1"/>
</dbReference>
<dbReference type="InterPro" id="IPR027417">
    <property type="entry name" value="P-loop_NTPase"/>
</dbReference>
<dbReference type="FunFam" id="2.40.30.10:FF:000006">
    <property type="entry name" value="Elongation factor G"/>
    <property type="match status" value="1"/>
</dbReference>
<dbReference type="Proteomes" id="UP000623509">
    <property type="component" value="Unassembled WGS sequence"/>
</dbReference>
<evidence type="ECO:0000313" key="11">
    <source>
        <dbReference type="EMBL" id="PAS91597.1"/>
    </source>
</evidence>
<dbReference type="InterPro" id="IPR004161">
    <property type="entry name" value="EFTu-like_2"/>
</dbReference>
<evidence type="ECO:0000313" key="10">
    <source>
        <dbReference type="EMBL" id="KAF7599232.1"/>
    </source>
</evidence>
<dbReference type="GO" id="GO:0097216">
    <property type="term" value="F:guanosine tetraphosphate binding"/>
    <property type="evidence" value="ECO:0007669"/>
    <property type="project" value="UniProtKB-ARBA"/>
</dbReference>
<dbReference type="InterPro" id="IPR009000">
    <property type="entry name" value="Transl_B-barrel_sf"/>
</dbReference>
<feature type="binding site" evidence="8">
    <location>
        <begin position="17"/>
        <end position="24"/>
    </location>
    <ligand>
        <name>GTP</name>
        <dbReference type="ChEBI" id="CHEBI:37565"/>
    </ligand>
</feature>
<dbReference type="InterPro" id="IPR004540">
    <property type="entry name" value="Transl_elong_EFG/EF2"/>
</dbReference>
<feature type="binding site" evidence="8">
    <location>
        <begin position="88"/>
        <end position="92"/>
    </location>
    <ligand>
        <name>GTP</name>
        <dbReference type="ChEBI" id="CHEBI:37565"/>
    </ligand>
</feature>
<dbReference type="CDD" id="cd04088">
    <property type="entry name" value="EFG_mtEFG_II"/>
    <property type="match status" value="1"/>
</dbReference>
<dbReference type="InterPro" id="IPR000640">
    <property type="entry name" value="EFG_V-like"/>
</dbReference>
<name>A0A272ENA0_9RHOO</name>
<gene>
    <name evidence="8 11" type="primary">fusA</name>
    <name evidence="10" type="ORF">BGI27_09110</name>
    <name evidence="11" type="ORF">CGU29_15610</name>
</gene>
<dbReference type="GO" id="GO:0005525">
    <property type="term" value="F:GTP binding"/>
    <property type="evidence" value="ECO:0007669"/>
    <property type="project" value="UniProtKB-UniRule"/>
</dbReference>
<dbReference type="Pfam" id="PF00009">
    <property type="entry name" value="GTP_EFTU"/>
    <property type="match status" value="1"/>
</dbReference>
<dbReference type="Gene3D" id="3.30.230.10">
    <property type="match status" value="1"/>
</dbReference>
<dbReference type="Pfam" id="PF03144">
    <property type="entry name" value="GTP_EFTU_D2"/>
    <property type="match status" value="1"/>
</dbReference>
<feature type="binding site" evidence="8">
    <location>
        <begin position="142"/>
        <end position="145"/>
    </location>
    <ligand>
        <name>GTP</name>
        <dbReference type="ChEBI" id="CHEBI:37565"/>
    </ligand>
</feature>
<dbReference type="GO" id="GO:0003746">
    <property type="term" value="F:translation elongation factor activity"/>
    <property type="evidence" value="ECO:0007669"/>
    <property type="project" value="UniProtKB-UniRule"/>
</dbReference>
<evidence type="ECO:0000256" key="6">
    <source>
        <dbReference type="ARBA" id="ARBA00023134"/>
    </source>
</evidence>
<dbReference type="Gene3D" id="3.40.50.300">
    <property type="entry name" value="P-loop containing nucleotide triphosphate hydrolases"/>
    <property type="match status" value="1"/>
</dbReference>
<evidence type="ECO:0000256" key="2">
    <source>
        <dbReference type="ARBA" id="ARBA00017872"/>
    </source>
</evidence>
<dbReference type="EMBL" id="MDUX01000025">
    <property type="protein sequence ID" value="KAF7599232.1"/>
    <property type="molecule type" value="Genomic_DNA"/>
</dbReference>
<dbReference type="NCBIfam" id="NF009381">
    <property type="entry name" value="PRK12740.1-5"/>
    <property type="match status" value="1"/>
</dbReference>
<evidence type="ECO:0000256" key="8">
    <source>
        <dbReference type="HAMAP-Rule" id="MF_00054"/>
    </source>
</evidence>
<keyword evidence="13" id="KW-1185">Reference proteome</keyword>
<evidence type="ECO:0000259" key="9">
    <source>
        <dbReference type="PROSITE" id="PS51722"/>
    </source>
</evidence>
<dbReference type="FunFam" id="3.30.70.240:FF:000001">
    <property type="entry name" value="Elongation factor G"/>
    <property type="match status" value="1"/>
</dbReference>
<protein>
    <recommendedName>
        <fullName evidence="2 8">Elongation factor G</fullName>
        <shortName evidence="8">EF-G</shortName>
    </recommendedName>
</protein>
<dbReference type="FunFam" id="3.40.50.300:FF:000029">
    <property type="entry name" value="Elongation factor G"/>
    <property type="match status" value="1"/>
</dbReference>
<dbReference type="InterPro" id="IPR005517">
    <property type="entry name" value="Transl_elong_EFG/EF2_IV"/>
</dbReference>
<dbReference type="PANTHER" id="PTHR43261:SF1">
    <property type="entry name" value="RIBOSOME-RELEASING FACTOR 2, MITOCHONDRIAL"/>
    <property type="match status" value="1"/>
</dbReference>
<dbReference type="PANTHER" id="PTHR43261">
    <property type="entry name" value="TRANSLATION ELONGATION FACTOR G-RELATED"/>
    <property type="match status" value="1"/>
</dbReference>
<dbReference type="CDD" id="cd01434">
    <property type="entry name" value="EFG_mtEFG1_IV"/>
    <property type="match status" value="1"/>
</dbReference>
<dbReference type="Gene3D" id="3.30.70.240">
    <property type="match status" value="1"/>
</dbReference>
<dbReference type="CDD" id="cd16262">
    <property type="entry name" value="EFG_III"/>
    <property type="match status" value="1"/>
</dbReference>
<dbReference type="InterPro" id="IPR005225">
    <property type="entry name" value="Small_GTP-bd"/>
</dbReference>
<dbReference type="RefSeq" id="WP_095524578.1">
    <property type="nucleotide sequence ID" value="NZ_MDUX01000025.1"/>
</dbReference>
<accession>A0A272ENA0</accession>
<reference evidence="11 12" key="2">
    <citation type="submission" date="2017-07" db="EMBL/GenBank/DDBJ databases">
        <title>Candidatus Dactylopiibacterium carminicum, a nitrogen-fixing symbiont of the cochineal insect Dactylopius coccus and Dactylopius opuntiae (Hemiptera: Coccoidea: Dactylopiidae).</title>
        <authorList>
            <person name="Vera A."/>
        </authorList>
    </citation>
    <scope>NUCLEOTIDE SEQUENCE [LARGE SCALE GENOMIC DNA]</scope>
    <source>
        <strain evidence="11 12">NFDCM</strain>
    </source>
</reference>
<evidence type="ECO:0000313" key="12">
    <source>
        <dbReference type="Proteomes" id="UP000216107"/>
    </source>
</evidence>
<dbReference type="InterPro" id="IPR031157">
    <property type="entry name" value="G_TR_CS"/>
</dbReference>
<dbReference type="PROSITE" id="PS00301">
    <property type="entry name" value="G_TR_1"/>
    <property type="match status" value="1"/>
</dbReference>
<dbReference type="PROSITE" id="PS51722">
    <property type="entry name" value="G_TR_2"/>
    <property type="match status" value="1"/>
</dbReference>